<protein>
    <recommendedName>
        <fullName evidence="1">DNA polymerase alpha subunit B N-terminal domain-containing protein</fullName>
    </recommendedName>
</protein>
<evidence type="ECO:0000259" key="1">
    <source>
        <dbReference type="Pfam" id="PF08418"/>
    </source>
</evidence>
<dbReference type="Gene3D" id="1.10.8.530">
    <property type="entry name" value="DNA polymerase alpha-primase, subunit B, N-terminal domain"/>
    <property type="match status" value="1"/>
</dbReference>
<sequence>MTTKDEIATYFQELNIETSNSVLDKCDTIQGREDFCDQWYAFTASNLNGAAPTIEYLEKDASSIVDTYTATTPKELLVTHENKFLGCYSTIKISIEDKNMTKCLKFSQDVFQIGTFKEKQLFLDIDSKRFLKKYSLSELAPAVDQKIYKPILFKLHYFEG</sequence>
<accession>A0ABQ9JJ45</accession>
<dbReference type="InterPro" id="IPR043034">
    <property type="entry name" value="DNA_pol_alpha_B_N_sf"/>
</dbReference>
<gene>
    <name evidence="2" type="ORF">NQ317_003626</name>
</gene>
<proteinExistence type="predicted"/>
<dbReference type="Pfam" id="PF08418">
    <property type="entry name" value="Pol_alpha_B_N"/>
    <property type="match status" value="1"/>
</dbReference>
<dbReference type="Proteomes" id="UP001162164">
    <property type="component" value="Unassembled WGS sequence"/>
</dbReference>
<evidence type="ECO:0000313" key="3">
    <source>
        <dbReference type="Proteomes" id="UP001162164"/>
    </source>
</evidence>
<feature type="domain" description="DNA polymerase alpha subunit B N-terminal" evidence="1">
    <location>
        <begin position="6"/>
        <end position="59"/>
    </location>
</feature>
<reference evidence="2" key="1">
    <citation type="journal article" date="2023" name="Insect Mol. Biol.">
        <title>Genome sequencing provides insights into the evolution of gene families encoding plant cell wall-degrading enzymes in longhorned beetles.</title>
        <authorList>
            <person name="Shin N.R."/>
            <person name="Okamura Y."/>
            <person name="Kirsch R."/>
            <person name="Pauchet Y."/>
        </authorList>
    </citation>
    <scope>NUCLEOTIDE SEQUENCE</scope>
    <source>
        <strain evidence="2">MMC_N1</strain>
    </source>
</reference>
<organism evidence="2 3">
    <name type="scientific">Molorchus minor</name>
    <dbReference type="NCBI Taxonomy" id="1323400"/>
    <lineage>
        <taxon>Eukaryota</taxon>
        <taxon>Metazoa</taxon>
        <taxon>Ecdysozoa</taxon>
        <taxon>Arthropoda</taxon>
        <taxon>Hexapoda</taxon>
        <taxon>Insecta</taxon>
        <taxon>Pterygota</taxon>
        <taxon>Neoptera</taxon>
        <taxon>Endopterygota</taxon>
        <taxon>Coleoptera</taxon>
        <taxon>Polyphaga</taxon>
        <taxon>Cucujiformia</taxon>
        <taxon>Chrysomeloidea</taxon>
        <taxon>Cerambycidae</taxon>
        <taxon>Lamiinae</taxon>
        <taxon>Monochamini</taxon>
        <taxon>Molorchus</taxon>
    </lineage>
</organism>
<comment type="caution">
    <text evidence="2">The sequence shown here is derived from an EMBL/GenBank/DDBJ whole genome shotgun (WGS) entry which is preliminary data.</text>
</comment>
<dbReference type="InterPro" id="IPR013627">
    <property type="entry name" value="Pol_alpha_B_N"/>
</dbReference>
<evidence type="ECO:0000313" key="2">
    <source>
        <dbReference type="EMBL" id="KAJ8977648.1"/>
    </source>
</evidence>
<dbReference type="EMBL" id="JAPWTJ010000524">
    <property type="protein sequence ID" value="KAJ8977648.1"/>
    <property type="molecule type" value="Genomic_DNA"/>
</dbReference>
<keyword evidence="3" id="KW-1185">Reference proteome</keyword>
<name>A0ABQ9JJ45_9CUCU</name>